<dbReference type="InterPro" id="IPR014635">
    <property type="entry name" value="A_amylase_MalS"/>
</dbReference>
<name>A0ABQ1HXT2_9ALTE</name>
<feature type="signal peptide" evidence="1">
    <location>
        <begin position="1"/>
        <end position="24"/>
    </location>
</feature>
<keyword evidence="1" id="KW-0732">Signal</keyword>
<evidence type="ECO:0000256" key="1">
    <source>
        <dbReference type="SAM" id="SignalP"/>
    </source>
</evidence>
<comment type="caution">
    <text evidence="3">The sequence shown here is derived from an EMBL/GenBank/DDBJ whole genome shotgun (WGS) entry which is preliminary data.</text>
</comment>
<dbReference type="Gene3D" id="3.20.20.80">
    <property type="entry name" value="Glycosidases"/>
    <property type="match status" value="2"/>
</dbReference>
<feature type="domain" description="Glycosyl hydrolase family 13 catalytic" evidence="2">
    <location>
        <begin position="220"/>
        <end position="674"/>
    </location>
</feature>
<gene>
    <name evidence="3" type="primary">malS</name>
    <name evidence="3" type="ORF">GCM10007414_03700</name>
</gene>
<dbReference type="InterPro" id="IPR017853">
    <property type="entry name" value="GH"/>
</dbReference>
<keyword evidence="4" id="KW-1185">Reference proteome</keyword>
<dbReference type="InterPro" id="IPR006047">
    <property type="entry name" value="GH13_cat_dom"/>
</dbReference>
<sequence length="713" mass="79615">MKAFKLGLLSAALVMAGGSANLSAAMIKTPLYMNYADSGVNVDQRLKFAGKSRYKVTLPLEKKIYQVQISDEGQQCGLRFGPADNSKLRFSKPQALDKCANDKFFELNIRFAGNYELILDNSDADKPTLQVSRKAEASTFKRKPPAVDCIAWDGKPVTVDVSSSFSDGQVVKDFYSGQTQKVSNGKVTMQPDPASGGVLLLEAADAKDSAFSWDNASVYFIMTDRFNNGDTSNDFPFNRKADGKQETGTFQGGDFSGITAKLDYIKDLGMNAIWVTPIVEQIHGFIGGGEKGSFPFYGYHGYWALDFTKIDPNLGSEEDFGRFVDEAHKRGIRVLVDVVMNHVGYPTMDDMQTFGINAMAPGAPVPEKWTDWQPDMAKGQNWHRYNNFIRWSSSEWAEKWWGPDWVRSGMAGFTAPGGDDITMNLAGLPDLLTESTKHVGLPPILKNKKDTKAVEREGYTVLDYLVEWHTNWVRDYGVDGFRADTVKHVEPKVWAKLKDAATEALAEWKSNNPDKALDDKPFWMVGEVWHHGAYRDFYYDNGMDSLINFEYAGDSAALRGSQCLAQNEKMYATYAKDINSDPSFNLLTYISSHDTKLFYSNYEDIPLQAGAGTALLMMPGGVQLYYGDESARPRGPQTDAFDSPTRSFMNWQQIEKDAERQALLQHWQKVGQFRDRHVAIGAGEHHKISDQPYAFSRTKGDDKVVVVFAGVAQ</sequence>
<protein>
    <submittedName>
        <fullName evidence="3">Alpha-amylase</fullName>
    </submittedName>
</protein>
<evidence type="ECO:0000259" key="2">
    <source>
        <dbReference type="SMART" id="SM00642"/>
    </source>
</evidence>
<dbReference type="PIRSF" id="PIRSF036917">
    <property type="entry name" value="Alph_amls_MalS"/>
    <property type="match status" value="1"/>
</dbReference>
<feature type="chain" id="PRO_5046535967" evidence="1">
    <location>
        <begin position="25"/>
        <end position="713"/>
    </location>
</feature>
<dbReference type="RefSeq" id="WP_083481446.1">
    <property type="nucleotide sequence ID" value="NZ_BMDY01000002.1"/>
</dbReference>
<dbReference type="SMART" id="SM00642">
    <property type="entry name" value="Aamy"/>
    <property type="match status" value="1"/>
</dbReference>
<evidence type="ECO:0000313" key="4">
    <source>
        <dbReference type="Proteomes" id="UP000651977"/>
    </source>
</evidence>
<evidence type="ECO:0000313" key="3">
    <source>
        <dbReference type="EMBL" id="GGA94264.1"/>
    </source>
</evidence>
<organism evidence="3 4">
    <name type="scientific">Agarivorans gilvus</name>
    <dbReference type="NCBI Taxonomy" id="680279"/>
    <lineage>
        <taxon>Bacteria</taxon>
        <taxon>Pseudomonadati</taxon>
        <taxon>Pseudomonadota</taxon>
        <taxon>Gammaproteobacteria</taxon>
        <taxon>Alteromonadales</taxon>
        <taxon>Alteromonadaceae</taxon>
        <taxon>Agarivorans</taxon>
    </lineage>
</organism>
<dbReference type="EMBL" id="BMDY01000002">
    <property type="protein sequence ID" value="GGA94264.1"/>
    <property type="molecule type" value="Genomic_DNA"/>
</dbReference>
<accession>A0ABQ1HXT2</accession>
<reference evidence="4" key="1">
    <citation type="journal article" date="2019" name="Int. J. Syst. Evol. Microbiol.">
        <title>The Global Catalogue of Microorganisms (GCM) 10K type strain sequencing project: providing services to taxonomists for standard genome sequencing and annotation.</title>
        <authorList>
            <consortium name="The Broad Institute Genomics Platform"/>
            <consortium name="The Broad Institute Genome Sequencing Center for Infectious Disease"/>
            <person name="Wu L."/>
            <person name="Ma J."/>
        </authorList>
    </citation>
    <scope>NUCLEOTIDE SEQUENCE [LARGE SCALE GENOMIC DNA]</scope>
    <source>
        <strain evidence="4">CGMCC 1.10131</strain>
    </source>
</reference>
<proteinExistence type="predicted"/>
<dbReference type="SUPFAM" id="SSF51445">
    <property type="entry name" value="(Trans)glycosidases"/>
    <property type="match status" value="1"/>
</dbReference>
<dbReference type="PANTHER" id="PTHR10357">
    <property type="entry name" value="ALPHA-AMYLASE FAMILY MEMBER"/>
    <property type="match status" value="1"/>
</dbReference>
<dbReference type="Proteomes" id="UP000651977">
    <property type="component" value="Unassembled WGS sequence"/>
</dbReference>
<dbReference type="Pfam" id="PF00128">
    <property type="entry name" value="Alpha-amylase"/>
    <property type="match status" value="2"/>
</dbReference>
<dbReference type="PANTHER" id="PTHR10357:SF209">
    <property type="entry name" value="PERIPLASMIC ALPHA-AMYLASE"/>
    <property type="match status" value="1"/>
</dbReference>